<gene>
    <name evidence="3" type="ORF">EFR84_11455</name>
</gene>
<evidence type="ECO:0000313" key="3">
    <source>
        <dbReference type="EMBL" id="RUM06806.1"/>
    </source>
</evidence>
<accession>A0A432P3M9</accession>
<dbReference type="Pfam" id="PF03354">
    <property type="entry name" value="TerL_ATPase"/>
    <property type="match status" value="1"/>
</dbReference>
<reference evidence="3 4" key="1">
    <citation type="submission" date="2018-11" db="EMBL/GenBank/DDBJ databases">
        <title>Rhizobium chutanense sp. nov., isolated from root nodules of Phaseolus vulgaris in China.</title>
        <authorList>
            <person name="Huo Y."/>
        </authorList>
    </citation>
    <scope>NUCLEOTIDE SEQUENCE [LARGE SCALE GENOMIC DNA]</scope>
    <source>
        <strain evidence="3 4">C16</strain>
    </source>
</reference>
<dbReference type="Proteomes" id="UP000278081">
    <property type="component" value="Unassembled WGS sequence"/>
</dbReference>
<dbReference type="InterPro" id="IPR027417">
    <property type="entry name" value="P-loop_NTPase"/>
</dbReference>
<dbReference type="Pfam" id="PF20441">
    <property type="entry name" value="TerL_nuclease"/>
    <property type="match status" value="1"/>
</dbReference>
<dbReference type="RefSeq" id="WP_126908979.1">
    <property type="nucleotide sequence ID" value="NZ_ML133755.1"/>
</dbReference>
<dbReference type="GO" id="GO:0004519">
    <property type="term" value="F:endonuclease activity"/>
    <property type="evidence" value="ECO:0007669"/>
    <property type="project" value="InterPro"/>
</dbReference>
<proteinExistence type="predicted"/>
<evidence type="ECO:0000259" key="1">
    <source>
        <dbReference type="Pfam" id="PF03354"/>
    </source>
</evidence>
<dbReference type="PANTHER" id="PTHR41287">
    <property type="match status" value="1"/>
</dbReference>
<name>A0A432P3M9_9HYPH</name>
<dbReference type="InterPro" id="IPR046462">
    <property type="entry name" value="TerL_nuclease"/>
</dbReference>
<protein>
    <submittedName>
        <fullName evidence="3">Terminase large subunit</fullName>
    </submittedName>
</protein>
<dbReference type="EMBL" id="RJTJ01000008">
    <property type="protein sequence ID" value="RUM06806.1"/>
    <property type="molecule type" value="Genomic_DNA"/>
</dbReference>
<sequence>MRYSTACPDWERRIVAGESLIPIEPLFPDEAQAALDVFKSLQITDLPQVFDRKTGQTRHPTFGESCEQFVFDFVAAVFGAYDEGSARRLIEEFFLLISKKNGKSTIVAGIMVTALIRNWRSHQELLILAPTREVAENSFGPAAAMIRADPELSVLLHVQDNVKSITHTITKAVLKIVSADSGTAAGKKAGFVLIDELWLFGKKAGAAGMLQEATGGLISRPEGFVIYISTQADAPPAGIFKQKLDYFRDVRDGKINDPQSLPVLYEFPDAMIASEAYLDPENWYVTNPNMGRSVRREWLERKMLNVRSGEDDEGDTYQGFLAKHLNVEIGMGLRANRWPGANHWAAAVDEELAALAPFDALERMLDRIDVAVVGADGGGLDDLFGLTIVGREPEELEVRIKVNGRETVVWMKRWLCWSHAWCHREVLIRRKKIAPVLLDFEKSGHLTIIDNALEDIAAIVDVVKMIKDRDLLASVAVDPAGIGDFVDALAMPEIDVTQDNGLLVGVPQGYAMMNAIKTAERRLSNKMLLHTGSPMMSWAVSNLKIEPTATAIRATKQTAGDAKIDPVMALFDAVTIMTKNPEPKKIRSVYEKRGLRVA</sequence>
<feature type="domain" description="Terminase large subunit-like ATPase" evidence="1">
    <location>
        <begin position="74"/>
        <end position="246"/>
    </location>
</feature>
<evidence type="ECO:0000313" key="4">
    <source>
        <dbReference type="Proteomes" id="UP000278081"/>
    </source>
</evidence>
<dbReference type="PANTHER" id="PTHR41287:SF1">
    <property type="entry name" value="PROTEIN YMFN"/>
    <property type="match status" value="1"/>
</dbReference>
<organism evidence="3 4">
    <name type="scientific">Rhizobium chutanense</name>
    <dbReference type="NCBI Taxonomy" id="2035448"/>
    <lineage>
        <taxon>Bacteria</taxon>
        <taxon>Pseudomonadati</taxon>
        <taxon>Pseudomonadota</taxon>
        <taxon>Alphaproteobacteria</taxon>
        <taxon>Hyphomicrobiales</taxon>
        <taxon>Rhizobiaceae</taxon>
        <taxon>Rhizobium/Agrobacterium group</taxon>
        <taxon>Rhizobium</taxon>
    </lineage>
</organism>
<evidence type="ECO:0000259" key="2">
    <source>
        <dbReference type="Pfam" id="PF20441"/>
    </source>
</evidence>
<comment type="caution">
    <text evidence="3">The sequence shown here is derived from an EMBL/GenBank/DDBJ whole genome shotgun (WGS) entry which is preliminary data.</text>
</comment>
<dbReference type="OrthoDB" id="9760250at2"/>
<feature type="domain" description="Terminase large subunit-like endonuclease" evidence="2">
    <location>
        <begin position="443"/>
        <end position="576"/>
    </location>
</feature>
<dbReference type="Gene3D" id="3.40.50.300">
    <property type="entry name" value="P-loop containing nucleotide triphosphate hydrolases"/>
    <property type="match status" value="1"/>
</dbReference>
<dbReference type="InterPro" id="IPR046461">
    <property type="entry name" value="TerL_ATPase"/>
</dbReference>
<dbReference type="InterPro" id="IPR005021">
    <property type="entry name" value="Terminase_largesu-like"/>
</dbReference>
<dbReference type="AlphaFoldDB" id="A0A432P3M9"/>